<dbReference type="HAMAP" id="MF_00046">
    <property type="entry name" value="MurC"/>
    <property type="match status" value="1"/>
</dbReference>
<dbReference type="PANTHER" id="PTHR43445:SF3">
    <property type="entry name" value="UDP-N-ACETYLMURAMATE--L-ALANINE LIGASE"/>
    <property type="match status" value="1"/>
</dbReference>
<dbReference type="PANTHER" id="PTHR43445">
    <property type="entry name" value="UDP-N-ACETYLMURAMATE--L-ALANINE LIGASE-RELATED"/>
    <property type="match status" value="1"/>
</dbReference>
<keyword evidence="12 14" id="KW-0961">Cell wall biogenesis/degradation</keyword>
<keyword evidence="22" id="KW-1185">Reference proteome</keyword>
<keyword evidence="5 14" id="KW-0436">Ligase</keyword>
<keyword evidence="15" id="KW-0812">Transmembrane</keyword>
<feature type="binding site" evidence="14">
    <location>
        <begin position="116"/>
        <end position="122"/>
    </location>
    <ligand>
        <name>ATP</name>
        <dbReference type="ChEBI" id="CHEBI:30616"/>
    </ligand>
</feature>
<gene>
    <name evidence="14 19" type="primary">murC</name>
    <name evidence="20" type="ORF">LUA81_02510</name>
    <name evidence="19" type="ORF">LUA82_02530</name>
</gene>
<evidence type="ECO:0000256" key="2">
    <source>
        <dbReference type="ARBA" id="ARBA00004752"/>
    </source>
</evidence>
<dbReference type="AlphaFoldDB" id="A0A9Q9F650"/>
<organism evidence="19 21">
    <name type="scientific">Neoehrlichia mikurensis</name>
    <dbReference type="NCBI Taxonomy" id="89586"/>
    <lineage>
        <taxon>Bacteria</taxon>
        <taxon>Pseudomonadati</taxon>
        <taxon>Pseudomonadota</taxon>
        <taxon>Alphaproteobacteria</taxon>
        <taxon>Rickettsiales</taxon>
        <taxon>Anaplasmataceae</taxon>
        <taxon>Candidatus Neoehrlichia</taxon>
    </lineage>
</organism>
<comment type="similarity">
    <text evidence="14">Belongs to the MurCDEF family.</text>
</comment>
<evidence type="ECO:0000313" key="21">
    <source>
        <dbReference type="Proteomes" id="UP001059822"/>
    </source>
</evidence>
<dbReference type="Pfam" id="PF08245">
    <property type="entry name" value="Mur_ligase_M"/>
    <property type="match status" value="1"/>
</dbReference>
<evidence type="ECO:0000256" key="15">
    <source>
        <dbReference type="SAM" id="Phobius"/>
    </source>
</evidence>
<dbReference type="EMBL" id="CP089285">
    <property type="protein sequence ID" value="UTO56827.1"/>
    <property type="molecule type" value="Genomic_DNA"/>
</dbReference>
<dbReference type="InterPro" id="IPR000713">
    <property type="entry name" value="Mur_ligase_N"/>
</dbReference>
<keyword evidence="4 14" id="KW-0963">Cytoplasm</keyword>
<dbReference type="RefSeq" id="WP_218194345.1">
    <property type="nucleotide sequence ID" value="NZ_CP054597.1"/>
</dbReference>
<dbReference type="GO" id="GO:0008763">
    <property type="term" value="F:UDP-N-acetylmuramate-L-alanine ligase activity"/>
    <property type="evidence" value="ECO:0007669"/>
    <property type="project" value="UniProtKB-UniRule"/>
</dbReference>
<dbReference type="Pfam" id="PF02875">
    <property type="entry name" value="Mur_ligase_C"/>
    <property type="match status" value="1"/>
</dbReference>
<keyword evidence="10 14" id="KW-0573">Peptidoglycan synthesis</keyword>
<accession>A0A9Q9F650</accession>
<evidence type="ECO:0000313" key="19">
    <source>
        <dbReference type="EMBL" id="UTO55911.1"/>
    </source>
</evidence>
<evidence type="ECO:0000256" key="11">
    <source>
        <dbReference type="ARBA" id="ARBA00023306"/>
    </source>
</evidence>
<dbReference type="GO" id="GO:0008360">
    <property type="term" value="P:regulation of cell shape"/>
    <property type="evidence" value="ECO:0007669"/>
    <property type="project" value="UniProtKB-KW"/>
</dbReference>
<evidence type="ECO:0000256" key="12">
    <source>
        <dbReference type="ARBA" id="ARBA00023316"/>
    </source>
</evidence>
<keyword evidence="15" id="KW-0472">Membrane</keyword>
<dbReference type="InterPro" id="IPR013221">
    <property type="entry name" value="Mur_ligase_cen"/>
</dbReference>
<evidence type="ECO:0000256" key="10">
    <source>
        <dbReference type="ARBA" id="ARBA00022984"/>
    </source>
</evidence>
<evidence type="ECO:0000259" key="18">
    <source>
        <dbReference type="Pfam" id="PF08245"/>
    </source>
</evidence>
<reference evidence="19" key="1">
    <citation type="journal article" date="2022" name="Microorganisms">
        <title>Assembly and Comparison of Ca. Neoehrlichia mikurensis Genomes.</title>
        <authorList>
            <person name="Azagi T."/>
            <person name="Dirks R.P."/>
            <person name="Yebra-Pimentel E.S."/>
            <person name="Schaap P.J."/>
            <person name="Koehorst J.J."/>
            <person name="Esser H.J."/>
            <person name="Sprong H."/>
        </authorList>
    </citation>
    <scope>NUCLEOTIDE SEQUENCE</scope>
    <source>
        <strain evidence="20">18-2804</strain>
        <strain evidence="19">18-2837</strain>
    </source>
</reference>
<evidence type="ECO:0000256" key="9">
    <source>
        <dbReference type="ARBA" id="ARBA00022960"/>
    </source>
</evidence>
<comment type="pathway">
    <text evidence="2 14">Cell wall biogenesis; peptidoglycan biosynthesis.</text>
</comment>
<dbReference type="Proteomes" id="UP001059822">
    <property type="component" value="Chromosome"/>
</dbReference>
<dbReference type="EMBL" id="CP089286">
    <property type="protein sequence ID" value="UTO55911.1"/>
    <property type="molecule type" value="Genomic_DNA"/>
</dbReference>
<keyword evidence="15" id="KW-1133">Transmembrane helix</keyword>
<keyword evidence="8 14" id="KW-0067">ATP-binding</keyword>
<dbReference type="GO" id="GO:0009252">
    <property type="term" value="P:peptidoglycan biosynthetic process"/>
    <property type="evidence" value="ECO:0007669"/>
    <property type="project" value="UniProtKB-UniRule"/>
</dbReference>
<evidence type="ECO:0000256" key="6">
    <source>
        <dbReference type="ARBA" id="ARBA00022618"/>
    </source>
</evidence>
<evidence type="ECO:0000313" key="22">
    <source>
        <dbReference type="Proteomes" id="UP001059985"/>
    </source>
</evidence>
<evidence type="ECO:0000256" key="7">
    <source>
        <dbReference type="ARBA" id="ARBA00022741"/>
    </source>
</evidence>
<evidence type="ECO:0000256" key="3">
    <source>
        <dbReference type="ARBA" id="ARBA00012211"/>
    </source>
</evidence>
<keyword evidence="6 14" id="KW-0132">Cell division</keyword>
<proteinExistence type="inferred from homology"/>
<dbReference type="Proteomes" id="UP001059985">
    <property type="component" value="Chromosome"/>
</dbReference>
<dbReference type="InterPro" id="IPR005758">
    <property type="entry name" value="UDP-N-AcMur_Ala_ligase_MurC"/>
</dbReference>
<name>A0A9Q9F650_9RICK</name>
<evidence type="ECO:0000256" key="13">
    <source>
        <dbReference type="ARBA" id="ARBA00047833"/>
    </source>
</evidence>
<protein>
    <recommendedName>
        <fullName evidence="3 14">UDP-N-acetylmuramate--L-alanine ligase</fullName>
        <ecNumber evidence="3 14">6.3.2.8</ecNumber>
    </recommendedName>
    <alternativeName>
        <fullName evidence="14">UDP-N-acetylmuramoyl-L-alanine synthetase</fullName>
    </alternativeName>
</protein>
<evidence type="ECO:0000256" key="1">
    <source>
        <dbReference type="ARBA" id="ARBA00004496"/>
    </source>
</evidence>
<dbReference type="GO" id="GO:0005737">
    <property type="term" value="C:cytoplasm"/>
    <property type="evidence" value="ECO:0007669"/>
    <property type="project" value="UniProtKB-SubCell"/>
</dbReference>
<evidence type="ECO:0000313" key="20">
    <source>
        <dbReference type="EMBL" id="UTO56827.1"/>
    </source>
</evidence>
<evidence type="ECO:0000256" key="8">
    <source>
        <dbReference type="ARBA" id="ARBA00022840"/>
    </source>
</evidence>
<evidence type="ECO:0000256" key="4">
    <source>
        <dbReference type="ARBA" id="ARBA00022490"/>
    </source>
</evidence>
<dbReference type="EC" id="6.3.2.8" evidence="3 14"/>
<evidence type="ECO:0000256" key="14">
    <source>
        <dbReference type="HAMAP-Rule" id="MF_00046"/>
    </source>
</evidence>
<dbReference type="GO" id="GO:0005524">
    <property type="term" value="F:ATP binding"/>
    <property type="evidence" value="ECO:0007669"/>
    <property type="project" value="UniProtKB-UniRule"/>
</dbReference>
<sequence>MLSEVFSSYTVFHFIGIGGIGMSALAQLVYSYGYIVQGSDVNINDNTEKLVKKGIIVFVGHHHSYVKDAHVVVYSSAIKSDNVEFCTAVISSKIVLHRVDLLLYFLRLKRVVCIVGSHGKTTTTGLISSILDYAGMDPTVLIGGVANSYNNNIKIGKGDWLIIEVDESDGKMMNISCDVAVITNIDLEHLDYYKSYNAIENAFLKFLKGVSKKGFIVLPDNIGANLLYNISCNKITYGFSSDNYVYAFNIRQEYNLIIFDIMVSFGIQCGLYTNIKLPIIGYHNVKNAAAAISVAIGLGISIKDAIKGVENFLGVQRRFSLLEEIMGIKFIDDYAHHPTEIEASLLSASCIAKGKVIGIIQPHRFTRIKYFFNDFIRVFTKCDYVILTNVYAAGEGEILHFSSNDLINSTKNQGFHNIVLMNTSAEIADFLSIIAQEGDVVIAMGAGNITNIFYDVIQRLKAFYV</sequence>
<evidence type="ECO:0000256" key="5">
    <source>
        <dbReference type="ARBA" id="ARBA00022598"/>
    </source>
</evidence>
<dbReference type="GO" id="GO:0071555">
    <property type="term" value="P:cell wall organization"/>
    <property type="evidence" value="ECO:0007669"/>
    <property type="project" value="UniProtKB-KW"/>
</dbReference>
<dbReference type="GO" id="GO:0051301">
    <property type="term" value="P:cell division"/>
    <property type="evidence" value="ECO:0007669"/>
    <property type="project" value="UniProtKB-KW"/>
</dbReference>
<keyword evidence="9 14" id="KW-0133">Cell shape</keyword>
<keyword evidence="7 14" id="KW-0547">Nucleotide-binding</keyword>
<feature type="domain" description="Mur ligase N-terminal catalytic" evidence="16">
    <location>
        <begin position="12"/>
        <end position="98"/>
    </location>
</feature>
<comment type="function">
    <text evidence="14">Cell wall formation.</text>
</comment>
<dbReference type="Pfam" id="PF01225">
    <property type="entry name" value="Mur_ligase"/>
    <property type="match status" value="1"/>
</dbReference>
<feature type="transmembrane region" description="Helical" evidence="15">
    <location>
        <begin position="12"/>
        <end position="35"/>
    </location>
</feature>
<dbReference type="NCBIfam" id="TIGR01082">
    <property type="entry name" value="murC"/>
    <property type="match status" value="1"/>
</dbReference>
<comment type="subcellular location">
    <subcellularLocation>
        <location evidence="1 14">Cytoplasm</location>
    </subcellularLocation>
</comment>
<evidence type="ECO:0000259" key="16">
    <source>
        <dbReference type="Pfam" id="PF01225"/>
    </source>
</evidence>
<dbReference type="InterPro" id="IPR004101">
    <property type="entry name" value="Mur_ligase_C"/>
</dbReference>
<comment type="catalytic activity">
    <reaction evidence="13 14">
        <text>UDP-N-acetyl-alpha-D-muramate + L-alanine + ATP = UDP-N-acetyl-alpha-D-muramoyl-L-alanine + ADP + phosphate + H(+)</text>
        <dbReference type="Rhea" id="RHEA:23372"/>
        <dbReference type="ChEBI" id="CHEBI:15378"/>
        <dbReference type="ChEBI" id="CHEBI:30616"/>
        <dbReference type="ChEBI" id="CHEBI:43474"/>
        <dbReference type="ChEBI" id="CHEBI:57972"/>
        <dbReference type="ChEBI" id="CHEBI:70757"/>
        <dbReference type="ChEBI" id="CHEBI:83898"/>
        <dbReference type="ChEBI" id="CHEBI:456216"/>
        <dbReference type="EC" id="6.3.2.8"/>
    </reaction>
</comment>
<keyword evidence="11 14" id="KW-0131">Cell cycle</keyword>
<dbReference type="InterPro" id="IPR050061">
    <property type="entry name" value="MurCDEF_pg_biosynth"/>
</dbReference>
<feature type="domain" description="Mur ligase central" evidence="18">
    <location>
        <begin position="115"/>
        <end position="295"/>
    </location>
</feature>
<evidence type="ECO:0000259" key="17">
    <source>
        <dbReference type="Pfam" id="PF02875"/>
    </source>
</evidence>
<feature type="domain" description="Mur ligase C-terminal" evidence="17">
    <location>
        <begin position="317"/>
        <end position="447"/>
    </location>
</feature>